<dbReference type="Pfam" id="PF01226">
    <property type="entry name" value="Form_Nir_trans"/>
    <property type="match status" value="1"/>
</dbReference>
<dbReference type="GO" id="GO:0015707">
    <property type="term" value="P:nitrite transport"/>
    <property type="evidence" value="ECO:0007669"/>
    <property type="project" value="TreeGrafter"/>
</dbReference>
<feature type="transmembrane region" description="Helical" evidence="7">
    <location>
        <begin position="69"/>
        <end position="98"/>
    </location>
</feature>
<dbReference type="InterPro" id="IPR024002">
    <property type="entry name" value="For/NO2_transpt_CS"/>
</dbReference>
<dbReference type="InterPro" id="IPR000292">
    <property type="entry name" value="For/NO2_transpt"/>
</dbReference>
<keyword evidence="2" id="KW-0813">Transport</keyword>
<dbReference type="PANTHER" id="PTHR30520:SF6">
    <property type="entry name" value="FORMATE_NITRATE FAMILY TRANSPORTER (EUROFUNG)"/>
    <property type="match status" value="1"/>
</dbReference>
<accession>A0A6A6TKV7</accession>
<protein>
    <recommendedName>
        <fullName evidence="10">Formate/nitrite transporter</fullName>
    </recommendedName>
</protein>
<evidence type="ECO:0000256" key="4">
    <source>
        <dbReference type="ARBA" id="ARBA00022989"/>
    </source>
</evidence>
<dbReference type="PANTHER" id="PTHR30520">
    <property type="entry name" value="FORMATE TRANSPORTER-RELATED"/>
    <property type="match status" value="1"/>
</dbReference>
<feature type="transmembrane region" description="Helical" evidence="7">
    <location>
        <begin position="193"/>
        <end position="216"/>
    </location>
</feature>
<dbReference type="AlphaFoldDB" id="A0A6A6TKV7"/>
<evidence type="ECO:0000256" key="2">
    <source>
        <dbReference type="ARBA" id="ARBA00022448"/>
    </source>
</evidence>
<evidence type="ECO:0000256" key="3">
    <source>
        <dbReference type="ARBA" id="ARBA00022692"/>
    </source>
</evidence>
<reference evidence="8" key="1">
    <citation type="journal article" date="2020" name="Stud. Mycol.">
        <title>101 Dothideomycetes genomes: a test case for predicting lifestyles and emergence of pathogens.</title>
        <authorList>
            <person name="Haridas S."/>
            <person name="Albert R."/>
            <person name="Binder M."/>
            <person name="Bloem J."/>
            <person name="Labutti K."/>
            <person name="Salamov A."/>
            <person name="Andreopoulos B."/>
            <person name="Baker S."/>
            <person name="Barry K."/>
            <person name="Bills G."/>
            <person name="Bluhm B."/>
            <person name="Cannon C."/>
            <person name="Castanera R."/>
            <person name="Culley D."/>
            <person name="Daum C."/>
            <person name="Ezra D."/>
            <person name="Gonzalez J."/>
            <person name="Henrissat B."/>
            <person name="Kuo A."/>
            <person name="Liang C."/>
            <person name="Lipzen A."/>
            <person name="Lutzoni F."/>
            <person name="Magnuson J."/>
            <person name="Mondo S."/>
            <person name="Nolan M."/>
            <person name="Ohm R."/>
            <person name="Pangilinan J."/>
            <person name="Park H.-J."/>
            <person name="Ramirez L."/>
            <person name="Alfaro M."/>
            <person name="Sun H."/>
            <person name="Tritt A."/>
            <person name="Yoshinaga Y."/>
            <person name="Zwiers L.-H."/>
            <person name="Turgeon B."/>
            <person name="Goodwin S."/>
            <person name="Spatafora J."/>
            <person name="Crous P."/>
            <person name="Grigoriev I."/>
        </authorList>
    </citation>
    <scope>NUCLEOTIDE SEQUENCE</scope>
    <source>
        <strain evidence="8">CBS 122681</strain>
    </source>
</reference>
<dbReference type="InterPro" id="IPR023271">
    <property type="entry name" value="Aquaporin-like"/>
</dbReference>
<dbReference type="OrthoDB" id="4829at2759"/>
<dbReference type="GO" id="GO:0005886">
    <property type="term" value="C:plasma membrane"/>
    <property type="evidence" value="ECO:0007669"/>
    <property type="project" value="TreeGrafter"/>
</dbReference>
<feature type="transmembrane region" description="Helical" evidence="7">
    <location>
        <begin position="236"/>
        <end position="259"/>
    </location>
</feature>
<evidence type="ECO:0000256" key="5">
    <source>
        <dbReference type="ARBA" id="ARBA00023136"/>
    </source>
</evidence>
<evidence type="ECO:0008006" key="10">
    <source>
        <dbReference type="Google" id="ProtNLM"/>
    </source>
</evidence>
<comment type="similarity">
    <text evidence="6">Belongs to the FNT transporter (TC 1.A.16) family.</text>
</comment>
<feature type="transmembrane region" description="Helical" evidence="7">
    <location>
        <begin position="162"/>
        <end position="181"/>
    </location>
</feature>
<keyword evidence="4 7" id="KW-1133">Transmembrane helix</keyword>
<dbReference type="Gene3D" id="1.20.1080.10">
    <property type="entry name" value="Glycerol uptake facilitator protein"/>
    <property type="match status" value="1"/>
</dbReference>
<comment type="subcellular location">
    <subcellularLocation>
        <location evidence="1">Membrane</location>
        <topology evidence="1">Multi-pass membrane protein</topology>
    </subcellularLocation>
</comment>
<keyword evidence="5 7" id="KW-0472">Membrane</keyword>
<keyword evidence="9" id="KW-1185">Reference proteome</keyword>
<feature type="transmembrane region" description="Helical" evidence="7">
    <location>
        <begin position="110"/>
        <end position="132"/>
    </location>
</feature>
<name>A0A6A6TKV7_9PLEO</name>
<dbReference type="EMBL" id="MU004300">
    <property type="protein sequence ID" value="KAF2660372.1"/>
    <property type="molecule type" value="Genomic_DNA"/>
</dbReference>
<dbReference type="FunFam" id="1.20.1080.10:FF:000011">
    <property type="entry name" value="Formate family transporter"/>
    <property type="match status" value="1"/>
</dbReference>
<organism evidence="8 9">
    <name type="scientific">Lophiostoma macrostomum CBS 122681</name>
    <dbReference type="NCBI Taxonomy" id="1314788"/>
    <lineage>
        <taxon>Eukaryota</taxon>
        <taxon>Fungi</taxon>
        <taxon>Dikarya</taxon>
        <taxon>Ascomycota</taxon>
        <taxon>Pezizomycotina</taxon>
        <taxon>Dothideomycetes</taxon>
        <taxon>Pleosporomycetidae</taxon>
        <taxon>Pleosporales</taxon>
        <taxon>Lophiostomataceae</taxon>
        <taxon>Lophiostoma</taxon>
    </lineage>
</organism>
<keyword evidence="3 7" id="KW-0812">Transmembrane</keyword>
<evidence type="ECO:0000313" key="8">
    <source>
        <dbReference type="EMBL" id="KAF2660372.1"/>
    </source>
</evidence>
<evidence type="ECO:0000313" key="9">
    <source>
        <dbReference type="Proteomes" id="UP000799324"/>
    </source>
</evidence>
<dbReference type="Proteomes" id="UP000799324">
    <property type="component" value="Unassembled WGS sequence"/>
</dbReference>
<feature type="transmembrane region" description="Helical" evidence="7">
    <location>
        <begin position="28"/>
        <end position="49"/>
    </location>
</feature>
<dbReference type="PROSITE" id="PS01006">
    <property type="entry name" value="FORMATE_NITRITE_TP_2"/>
    <property type="match status" value="1"/>
</dbReference>
<dbReference type="GO" id="GO:0015513">
    <property type="term" value="F:high-affinity secondary active nitrite transmembrane transporter activity"/>
    <property type="evidence" value="ECO:0007669"/>
    <property type="project" value="TreeGrafter"/>
</dbReference>
<evidence type="ECO:0000256" key="7">
    <source>
        <dbReference type="SAM" id="Phobius"/>
    </source>
</evidence>
<evidence type="ECO:0000256" key="1">
    <source>
        <dbReference type="ARBA" id="ARBA00004141"/>
    </source>
</evidence>
<sequence length="350" mass="38067">MDAFTTQQTVELCSRIGTKKSHTRLDKLFINACMTGPLLGFACAIVVSVNASPWYQENAPGLIRLLGALLFPIGLVMIVLTSADLFTSNIMFCTLALLHRRISVLEYGKVLFVSFFGNLAGMLFFMAIVTGYGGVFEETPGYKQAAITIAVQKAVQPAWHHIFLRAIGANWLVCLAVFMSISARDIGSKIIAIWWPTATFVALALDHVVANMYFIPNAIFVGAPAPLTTSYYIWKSLIPTTLGNYVAGSLFVALPYWYLYLTGEGGVDIAFNTGSLESAVREGAGPMGPSSHRASEATAVLEGQAVDSEEWRSRDWLPHSAGHLQSNLAKELSMEKCGVDEKEPQNQSAV</sequence>
<proteinExistence type="inferred from homology"/>
<gene>
    <name evidence="8" type="ORF">K491DRAFT_711866</name>
</gene>
<evidence type="ECO:0000256" key="6">
    <source>
        <dbReference type="ARBA" id="ARBA00049660"/>
    </source>
</evidence>